<dbReference type="InterPro" id="IPR050306">
    <property type="entry name" value="PfkB_Carbo_kinase"/>
</dbReference>
<dbReference type="AlphaFoldDB" id="A0A6J4IR87"/>
<dbReference type="GO" id="GO:0042840">
    <property type="term" value="P:D-glucuronate catabolic process"/>
    <property type="evidence" value="ECO:0007669"/>
    <property type="project" value="TreeGrafter"/>
</dbReference>
<dbReference type="PANTHER" id="PTHR43085:SF15">
    <property type="entry name" value="2-DEHYDRO-3-DEOXYGLUCONOKINASE"/>
    <property type="match status" value="1"/>
</dbReference>
<dbReference type="Gene3D" id="3.40.1190.20">
    <property type="match status" value="1"/>
</dbReference>
<gene>
    <name evidence="5" type="ORF">AVDCRST_MAG08-2536</name>
</gene>
<organism evidence="5">
    <name type="scientific">uncultured Acetobacteraceae bacterium</name>
    <dbReference type="NCBI Taxonomy" id="169975"/>
    <lineage>
        <taxon>Bacteria</taxon>
        <taxon>Pseudomonadati</taxon>
        <taxon>Pseudomonadota</taxon>
        <taxon>Alphaproteobacteria</taxon>
        <taxon>Acetobacterales</taxon>
        <taxon>Acetobacteraceae</taxon>
        <taxon>environmental samples</taxon>
    </lineage>
</organism>
<dbReference type="GO" id="GO:0005829">
    <property type="term" value="C:cytosol"/>
    <property type="evidence" value="ECO:0007669"/>
    <property type="project" value="TreeGrafter"/>
</dbReference>
<accession>A0A6J4IR87</accession>
<evidence type="ECO:0000259" key="4">
    <source>
        <dbReference type="Pfam" id="PF00294"/>
    </source>
</evidence>
<dbReference type="PRINTS" id="PR00990">
    <property type="entry name" value="RIBOKINASE"/>
</dbReference>
<comment type="similarity">
    <text evidence="1">Belongs to the carbohydrate kinase PfkB family.</text>
</comment>
<sequence>MPDLLCMGEPMLELNQRRPAAAAAGGETLYLQGHGGDTSNAAVAAARNGASAGYITAIGRDAPGESLLALWAREGVDTATVARHEAAPTGLYIVTHDEDGHHFTFYRTGSAASLMAPGDVPEEAIRGARMLHVSGISQAISTSACDAVFHAIEVAKAAGVGVSYDTNLRLALWPKARAAATIHAAVARADVALPSFDDARVLTGLGEPDAIADFYLRLGCPLVLLKLGGKGVLVATPTRRERVAAFKVQAVDATGAGDTFAGSFLARHLAGDDPFAAARYANAAAALSTTGYGAVAPIPRPEAVNALLRGRA</sequence>
<dbReference type="Pfam" id="PF00294">
    <property type="entry name" value="PfkB"/>
    <property type="match status" value="1"/>
</dbReference>
<evidence type="ECO:0000256" key="1">
    <source>
        <dbReference type="ARBA" id="ARBA00010688"/>
    </source>
</evidence>
<dbReference type="InterPro" id="IPR011611">
    <property type="entry name" value="PfkB_dom"/>
</dbReference>
<keyword evidence="2 5" id="KW-0808">Transferase</keyword>
<dbReference type="GO" id="GO:0006974">
    <property type="term" value="P:DNA damage response"/>
    <property type="evidence" value="ECO:0007669"/>
    <property type="project" value="TreeGrafter"/>
</dbReference>
<feature type="domain" description="Carbohydrate kinase PfkB" evidence="4">
    <location>
        <begin position="30"/>
        <end position="299"/>
    </location>
</feature>
<reference evidence="5" key="1">
    <citation type="submission" date="2020-02" db="EMBL/GenBank/DDBJ databases">
        <authorList>
            <person name="Meier V. D."/>
        </authorList>
    </citation>
    <scope>NUCLEOTIDE SEQUENCE</scope>
    <source>
        <strain evidence="5">AVDCRST_MAG08</strain>
    </source>
</reference>
<evidence type="ECO:0000256" key="3">
    <source>
        <dbReference type="ARBA" id="ARBA00022777"/>
    </source>
</evidence>
<dbReference type="PANTHER" id="PTHR43085">
    <property type="entry name" value="HEXOKINASE FAMILY MEMBER"/>
    <property type="match status" value="1"/>
</dbReference>
<dbReference type="GO" id="GO:0019698">
    <property type="term" value="P:D-galacturonate catabolic process"/>
    <property type="evidence" value="ECO:0007669"/>
    <property type="project" value="TreeGrafter"/>
</dbReference>
<dbReference type="SUPFAM" id="SSF53613">
    <property type="entry name" value="Ribokinase-like"/>
    <property type="match status" value="1"/>
</dbReference>
<name>A0A6J4IR87_9PROT</name>
<dbReference type="InterPro" id="IPR029056">
    <property type="entry name" value="Ribokinase-like"/>
</dbReference>
<dbReference type="GO" id="GO:0008673">
    <property type="term" value="F:2-dehydro-3-deoxygluconokinase activity"/>
    <property type="evidence" value="ECO:0007669"/>
    <property type="project" value="UniProtKB-EC"/>
</dbReference>
<evidence type="ECO:0000256" key="2">
    <source>
        <dbReference type="ARBA" id="ARBA00022679"/>
    </source>
</evidence>
<dbReference type="InterPro" id="IPR002139">
    <property type="entry name" value="Ribo/fructo_kinase"/>
</dbReference>
<dbReference type="EC" id="2.7.1.45" evidence="5"/>
<dbReference type="EMBL" id="CADCTG010000184">
    <property type="protein sequence ID" value="CAA9257250.1"/>
    <property type="molecule type" value="Genomic_DNA"/>
</dbReference>
<dbReference type="CDD" id="cd01166">
    <property type="entry name" value="KdgK"/>
    <property type="match status" value="1"/>
</dbReference>
<keyword evidence="3 5" id="KW-0418">Kinase</keyword>
<evidence type="ECO:0000313" key="5">
    <source>
        <dbReference type="EMBL" id="CAA9257250.1"/>
    </source>
</evidence>
<protein>
    <submittedName>
        <fullName evidence="5">2-dehydro-3-deoxygluconokinase</fullName>
        <ecNumber evidence="5">2.7.1.45</ecNumber>
    </submittedName>
</protein>
<proteinExistence type="inferred from homology"/>